<reference evidence="5" key="3">
    <citation type="submission" date="2025-09" db="UniProtKB">
        <authorList>
            <consortium name="Ensembl"/>
        </authorList>
    </citation>
    <scope>IDENTIFICATION</scope>
</reference>
<evidence type="ECO:0000256" key="1">
    <source>
        <dbReference type="ARBA" id="ARBA00022676"/>
    </source>
</evidence>
<dbReference type="PANTHER" id="PTHR13132">
    <property type="entry name" value="ALPHA- 1,6 -FUCOSYLTRANSFERASE"/>
    <property type="match status" value="1"/>
</dbReference>
<name>H2ZA34_CIOSA</name>
<evidence type="ECO:0000313" key="5">
    <source>
        <dbReference type="Ensembl" id="ENSCSAVP00000014449.1"/>
    </source>
</evidence>
<dbReference type="Ensembl" id="ENSCSAVT00000014614.1">
    <property type="protein sequence ID" value="ENSCSAVP00000014449.1"/>
    <property type="gene ID" value="ENSCSAVG00000008456.1"/>
</dbReference>
<dbReference type="CDD" id="cd11300">
    <property type="entry name" value="Fut8_like"/>
    <property type="match status" value="1"/>
</dbReference>
<dbReference type="InterPro" id="IPR027350">
    <property type="entry name" value="GT23_dom"/>
</dbReference>
<dbReference type="HOGENOM" id="CLU_021940_1_1_1"/>
<keyword evidence="1 3" id="KW-0328">Glycosyltransferase</keyword>
<feature type="domain" description="GT23" evidence="4">
    <location>
        <begin position="88"/>
        <end position="381"/>
    </location>
</feature>
<dbReference type="Proteomes" id="UP000007875">
    <property type="component" value="Unassembled WGS sequence"/>
</dbReference>
<keyword evidence="6" id="KW-1185">Reference proteome</keyword>
<dbReference type="PANTHER" id="PTHR13132:SF29">
    <property type="entry name" value="ALPHA-(1,6)-FUCOSYLTRANSFERASE"/>
    <property type="match status" value="1"/>
</dbReference>
<evidence type="ECO:0000256" key="2">
    <source>
        <dbReference type="ARBA" id="ARBA00022679"/>
    </source>
</evidence>
<dbReference type="InParanoid" id="H2ZA34"/>
<comment type="similarity">
    <text evidence="3">Belongs to the glycosyltransferase 23 family.</text>
</comment>
<dbReference type="AlphaFoldDB" id="H2ZA34"/>
<evidence type="ECO:0000256" key="3">
    <source>
        <dbReference type="PROSITE-ProRule" id="PRU00992"/>
    </source>
</evidence>
<dbReference type="GeneTree" id="ENSGT00530000063737"/>
<proteinExistence type="inferred from homology"/>
<evidence type="ECO:0000259" key="4">
    <source>
        <dbReference type="PROSITE" id="PS51659"/>
    </source>
</evidence>
<organism evidence="5 6">
    <name type="scientific">Ciona savignyi</name>
    <name type="common">Pacific transparent sea squirt</name>
    <dbReference type="NCBI Taxonomy" id="51511"/>
    <lineage>
        <taxon>Eukaryota</taxon>
        <taxon>Metazoa</taxon>
        <taxon>Chordata</taxon>
        <taxon>Tunicata</taxon>
        <taxon>Ascidiacea</taxon>
        <taxon>Phlebobranchia</taxon>
        <taxon>Cionidae</taxon>
        <taxon>Ciona</taxon>
    </lineage>
</organism>
<dbReference type="Gene3D" id="2.30.30.40">
    <property type="entry name" value="SH3 Domains"/>
    <property type="match status" value="1"/>
</dbReference>
<dbReference type="Gene3D" id="3.40.50.11350">
    <property type="match status" value="1"/>
</dbReference>
<keyword evidence="2 3" id="KW-0808">Transferase</keyword>
<dbReference type="eggNOG" id="KOG3705">
    <property type="taxonomic scope" value="Eukaryota"/>
</dbReference>
<reference evidence="5" key="2">
    <citation type="submission" date="2025-08" db="UniProtKB">
        <authorList>
            <consortium name="Ensembl"/>
        </authorList>
    </citation>
    <scope>IDENTIFICATION</scope>
</reference>
<reference evidence="6" key="1">
    <citation type="submission" date="2003-08" db="EMBL/GenBank/DDBJ databases">
        <authorList>
            <person name="Birren B."/>
            <person name="Nusbaum C."/>
            <person name="Abebe A."/>
            <person name="Abouelleil A."/>
            <person name="Adekoya E."/>
            <person name="Ait-zahra M."/>
            <person name="Allen N."/>
            <person name="Allen T."/>
            <person name="An P."/>
            <person name="Anderson M."/>
            <person name="Anderson S."/>
            <person name="Arachchi H."/>
            <person name="Armbruster J."/>
            <person name="Bachantsang P."/>
            <person name="Baldwin J."/>
            <person name="Barry A."/>
            <person name="Bayul T."/>
            <person name="Blitshsteyn B."/>
            <person name="Bloom T."/>
            <person name="Blye J."/>
            <person name="Boguslavskiy L."/>
            <person name="Borowsky M."/>
            <person name="Boukhgalter B."/>
            <person name="Brunache A."/>
            <person name="Butler J."/>
            <person name="Calixte N."/>
            <person name="Calvo S."/>
            <person name="Camarata J."/>
            <person name="Campo K."/>
            <person name="Chang J."/>
            <person name="Cheshatsang Y."/>
            <person name="Citroen M."/>
            <person name="Collymore A."/>
            <person name="Considine T."/>
            <person name="Cook A."/>
            <person name="Cooke P."/>
            <person name="Corum B."/>
            <person name="Cuomo C."/>
            <person name="David R."/>
            <person name="Dawoe T."/>
            <person name="Degray S."/>
            <person name="Dodge S."/>
            <person name="Dooley K."/>
            <person name="Dorje P."/>
            <person name="Dorjee K."/>
            <person name="Dorris L."/>
            <person name="Duffey N."/>
            <person name="Dupes A."/>
            <person name="Elkins T."/>
            <person name="Engels R."/>
            <person name="Erickson J."/>
            <person name="Farina A."/>
            <person name="Faro S."/>
            <person name="Ferreira P."/>
            <person name="Fischer H."/>
            <person name="Fitzgerald M."/>
            <person name="Foley K."/>
            <person name="Gage D."/>
            <person name="Galagan J."/>
            <person name="Gearin G."/>
            <person name="Gnerre S."/>
            <person name="Gnirke A."/>
            <person name="Goyette A."/>
            <person name="Graham J."/>
            <person name="Grandbois E."/>
            <person name="Gyaltsen K."/>
            <person name="Hafez N."/>
            <person name="Hagopian D."/>
            <person name="Hagos B."/>
            <person name="Hall J."/>
            <person name="Hatcher B."/>
            <person name="Heller A."/>
            <person name="Higgins H."/>
            <person name="Honan T."/>
            <person name="Horn A."/>
            <person name="Houde N."/>
            <person name="Hughes L."/>
            <person name="Hulme W."/>
            <person name="Husby E."/>
            <person name="Iliev I."/>
            <person name="Jaffe D."/>
            <person name="Jones C."/>
            <person name="Kamal M."/>
            <person name="Kamat A."/>
            <person name="Kamvysselis M."/>
            <person name="Karlsson E."/>
            <person name="Kells C."/>
            <person name="Kieu A."/>
            <person name="Kisner P."/>
            <person name="Kodira C."/>
            <person name="Kulbokas E."/>
            <person name="Labutti K."/>
            <person name="Lama D."/>
            <person name="Landers T."/>
            <person name="Leger J."/>
            <person name="Levine S."/>
            <person name="Lewis D."/>
            <person name="Lewis T."/>
            <person name="Lindblad-toh K."/>
            <person name="Liu X."/>
            <person name="Lokyitsang T."/>
            <person name="Lokyitsang Y."/>
            <person name="Lucien O."/>
            <person name="Lui A."/>
            <person name="Ma L.J."/>
            <person name="Mabbitt R."/>
            <person name="Macdonald J."/>
            <person name="Maclean C."/>
            <person name="Major J."/>
            <person name="Manning J."/>
            <person name="Marabella R."/>
            <person name="Maru K."/>
            <person name="Matthews C."/>
            <person name="Mauceli E."/>
            <person name="Mccarthy M."/>
            <person name="Mcdonough S."/>
            <person name="Mcghee T."/>
            <person name="Meldrim J."/>
            <person name="Meneus L."/>
            <person name="Mesirov J."/>
            <person name="Mihalev A."/>
            <person name="Mihova T."/>
            <person name="Mikkelsen T."/>
            <person name="Mlenga V."/>
            <person name="Moru K."/>
            <person name="Mozes J."/>
            <person name="Mulrain L."/>
            <person name="Munson G."/>
            <person name="Naylor J."/>
            <person name="Newes C."/>
            <person name="Nguyen C."/>
            <person name="Nguyen N."/>
            <person name="Nguyen T."/>
            <person name="Nicol R."/>
            <person name="Nielsen C."/>
            <person name="Nizzari M."/>
            <person name="Norbu C."/>
            <person name="Norbu N."/>
            <person name="O'donnell P."/>
            <person name="Okoawo O."/>
            <person name="O'leary S."/>
            <person name="Omotosho B."/>
            <person name="O'neill K."/>
            <person name="Osman S."/>
            <person name="Parker S."/>
            <person name="Perrin D."/>
            <person name="Phunkhang P."/>
            <person name="Piqani B."/>
            <person name="Purcell S."/>
            <person name="Rachupka T."/>
            <person name="Ramasamy U."/>
            <person name="Rameau R."/>
            <person name="Ray V."/>
            <person name="Raymond C."/>
            <person name="Retta R."/>
            <person name="Richardson S."/>
            <person name="Rise C."/>
            <person name="Rodriguez J."/>
            <person name="Rogers J."/>
            <person name="Rogov P."/>
            <person name="Rutman M."/>
            <person name="Schupbach R."/>
            <person name="Seaman C."/>
            <person name="Settipalli S."/>
            <person name="Sharpe T."/>
            <person name="Sheridan J."/>
            <person name="Sherpa N."/>
            <person name="Shi J."/>
            <person name="Smirnov S."/>
            <person name="Smith C."/>
            <person name="Sougnez C."/>
            <person name="Spencer B."/>
            <person name="Stalker J."/>
            <person name="Stange-thomann N."/>
            <person name="Stavropoulos S."/>
            <person name="Stetson K."/>
            <person name="Stone C."/>
            <person name="Stone S."/>
            <person name="Stubbs M."/>
            <person name="Talamas J."/>
            <person name="Tchuinga P."/>
            <person name="Tenzing P."/>
            <person name="Tesfaye S."/>
            <person name="Theodore J."/>
            <person name="Thoulutsang Y."/>
            <person name="Topham K."/>
            <person name="Towey S."/>
            <person name="Tsamla T."/>
            <person name="Tsomo N."/>
            <person name="Vallee D."/>
            <person name="Vassiliev H."/>
            <person name="Venkataraman V."/>
            <person name="Vinson J."/>
            <person name="Vo A."/>
            <person name="Wade C."/>
            <person name="Wang S."/>
            <person name="Wangchuk T."/>
            <person name="Wangdi T."/>
            <person name="Whittaker C."/>
            <person name="Wilkinson J."/>
            <person name="Wu Y."/>
            <person name="Wyman D."/>
            <person name="Yadav S."/>
            <person name="Yang S."/>
            <person name="Yang X."/>
            <person name="Yeager S."/>
            <person name="Yee E."/>
            <person name="Young G."/>
            <person name="Zainoun J."/>
            <person name="Zembeck L."/>
            <person name="Zimmer A."/>
            <person name="Zody M."/>
            <person name="Lander E."/>
        </authorList>
    </citation>
    <scope>NUCLEOTIDE SEQUENCE [LARGE SCALE GENOMIC DNA]</scope>
</reference>
<protein>
    <recommendedName>
        <fullName evidence="4">GT23 domain-containing protein</fullName>
    </recommendedName>
</protein>
<feature type="region of interest" description="Important for donor substrate binding" evidence="3">
    <location>
        <begin position="253"/>
        <end position="254"/>
    </location>
</feature>
<dbReference type="OMA" id="SNPMLWW"/>
<evidence type="ECO:0000313" key="6">
    <source>
        <dbReference type="Proteomes" id="UP000007875"/>
    </source>
</evidence>
<sequence>MRNALSKSIQMREMLRHQMEIMTQKHNDSINFVTNLQRLLVPLENSLDMDLEELHDYMSRQDHRKLARLNEIAQEIIAKTQNPTDCTIARKLHCIVLAKCGLGCLLHQYGLCLFVAIGTNRVLQWNLNESGYYPGLDKAILHPSSTCVNRSGYEHAFYSDQIHSTVGNDPTLDPEIVKITQKIIRNRHQSFAPMSVPRKLLPMVRRVHSNPMLWWTGQVVSYLLRLQPWLARKIIKVKKLIKYVHPIACMHVRRTDKMLETPMRLKRYMDHVSNWYERYAMKNPSEKVVKRIFVATEEPSIHVEVKQKYPEYTFISVSPKKRKEFIYAKDLENSTESILIDVFLLKDCDFFVGTLSSNIGLLVTELRQTSSHDTTFSMRVLDDSYYYWGMIPRRQLVISNHTAPRQDGCIRSSRQSATCEIDIVVGDSVTVLRRMNKGYMLGGYNHRSKQYGLYPAHKVVDVMQPADYPAF</sequence>
<dbReference type="GO" id="GO:0046921">
    <property type="term" value="F:alpha-(1-&gt;6)-fucosyltransferase activity"/>
    <property type="evidence" value="ECO:0007669"/>
    <property type="project" value="TreeGrafter"/>
</dbReference>
<dbReference type="Pfam" id="PF19745">
    <property type="entry name" value="FUT8_N_cat"/>
    <property type="match status" value="1"/>
</dbReference>
<dbReference type="InterPro" id="IPR045573">
    <property type="entry name" value="Fut8_N_cat"/>
</dbReference>
<dbReference type="GO" id="GO:0006487">
    <property type="term" value="P:protein N-linked glycosylation"/>
    <property type="evidence" value="ECO:0007669"/>
    <property type="project" value="TreeGrafter"/>
</dbReference>
<dbReference type="PROSITE" id="PS51659">
    <property type="entry name" value="GT23"/>
    <property type="match status" value="1"/>
</dbReference>
<accession>H2ZA34</accession>